<dbReference type="Proteomes" id="UP000629098">
    <property type="component" value="Unassembled WGS sequence"/>
</dbReference>
<feature type="compositionally biased region" description="Gly residues" evidence="1">
    <location>
        <begin position="58"/>
        <end position="75"/>
    </location>
</feature>
<gene>
    <name evidence="2" type="ORF">ICL16_19245</name>
</gene>
<dbReference type="AlphaFoldDB" id="A0A8J7C854"/>
<keyword evidence="3" id="KW-1185">Reference proteome</keyword>
<accession>A0A8J7C854</accession>
<evidence type="ECO:0000313" key="3">
    <source>
        <dbReference type="Proteomes" id="UP000629098"/>
    </source>
</evidence>
<protein>
    <submittedName>
        <fullName evidence="2">Uncharacterized protein</fullName>
    </submittedName>
</protein>
<name>A0A8J7C854_9CYAN</name>
<reference evidence="2" key="1">
    <citation type="submission" date="2020-09" db="EMBL/GenBank/DDBJ databases">
        <title>Iningainema tapete sp. nov. (Scytonemataceae, Cyanobacteria) from greenhouses in central Florida (USA) produces two types of nodularin with biosynthetic potential for microcystin-LR and anabaenopeptins.</title>
        <authorList>
            <person name="Berthold D.E."/>
            <person name="Lefler F.W."/>
            <person name="Huang I.-S."/>
            <person name="Abdulla H."/>
            <person name="Zimba P.V."/>
            <person name="Laughinghouse H.D. IV."/>
        </authorList>
    </citation>
    <scope>NUCLEOTIDE SEQUENCE</scope>
    <source>
        <strain evidence="2">BLCCT55</strain>
    </source>
</reference>
<proteinExistence type="predicted"/>
<organism evidence="2 3">
    <name type="scientific">Iningainema tapete BLCC-T55</name>
    <dbReference type="NCBI Taxonomy" id="2748662"/>
    <lineage>
        <taxon>Bacteria</taxon>
        <taxon>Bacillati</taxon>
        <taxon>Cyanobacteriota</taxon>
        <taxon>Cyanophyceae</taxon>
        <taxon>Nostocales</taxon>
        <taxon>Scytonemataceae</taxon>
        <taxon>Iningainema tapete</taxon>
    </lineage>
</organism>
<feature type="region of interest" description="Disordered" evidence="1">
    <location>
        <begin position="1"/>
        <end position="80"/>
    </location>
</feature>
<dbReference type="RefSeq" id="WP_190830786.1">
    <property type="nucleotide sequence ID" value="NZ_CAWPPI010000064.1"/>
</dbReference>
<feature type="compositionally biased region" description="Low complexity" evidence="1">
    <location>
        <begin position="1"/>
        <end position="21"/>
    </location>
</feature>
<feature type="compositionally biased region" description="Low complexity" evidence="1">
    <location>
        <begin position="48"/>
        <end position="57"/>
    </location>
</feature>
<evidence type="ECO:0000256" key="1">
    <source>
        <dbReference type="SAM" id="MobiDB-lite"/>
    </source>
</evidence>
<comment type="caution">
    <text evidence="2">The sequence shown here is derived from an EMBL/GenBank/DDBJ whole genome shotgun (WGS) entry which is preliminary data.</text>
</comment>
<sequence>MDELTGSSYSYSFDGGSNSNSRPQLGPFDRLLDIEGVDGPQDIFGNIDSSSYGDGSSPFGGGSGGSSPFGSGSGGNSQAVNPFAGENFWNIFAGGVNPDEIARNNSFGGSNNSGGW</sequence>
<evidence type="ECO:0000313" key="2">
    <source>
        <dbReference type="EMBL" id="MBD2774151.1"/>
    </source>
</evidence>
<dbReference type="EMBL" id="JACXAE010000064">
    <property type="protein sequence ID" value="MBD2774151.1"/>
    <property type="molecule type" value="Genomic_DNA"/>
</dbReference>